<feature type="transmembrane region" description="Helical" evidence="6">
    <location>
        <begin position="45"/>
        <end position="66"/>
    </location>
</feature>
<organism evidence="9 10">
    <name type="scientific">Malonomonas rubra DSM 5091</name>
    <dbReference type="NCBI Taxonomy" id="1122189"/>
    <lineage>
        <taxon>Bacteria</taxon>
        <taxon>Pseudomonadati</taxon>
        <taxon>Thermodesulfobacteriota</taxon>
        <taxon>Desulfuromonadia</taxon>
        <taxon>Desulfuromonadales</taxon>
        <taxon>Geopsychrobacteraceae</taxon>
        <taxon>Malonomonas</taxon>
    </lineage>
</organism>
<dbReference type="InterPro" id="IPR019264">
    <property type="entry name" value="DUF2179"/>
</dbReference>
<dbReference type="Pfam" id="PF10035">
    <property type="entry name" value="DUF2179"/>
    <property type="match status" value="1"/>
</dbReference>
<evidence type="ECO:0000313" key="10">
    <source>
        <dbReference type="Proteomes" id="UP000184171"/>
    </source>
</evidence>
<sequence>MLEVAVPVSSGIDQLILLFLIFFARILDVSVGTLRIIFVSKGLKYWSAILGFAESLIWILAISKVMQNLGDWQTYVAFALGFAVGNFVGIALEERIALGSLLIRVITRAEAPKLVSSLRTAGYGVTSVQGQGDIGNVKVVFTLVKRKKLAKVIAVIKEQCPNAFYSIEDVRFASGSVFYPPIPSQKSPVIGTQQRK</sequence>
<dbReference type="PANTHER" id="PTHR40060">
    <property type="entry name" value="UPF0316 PROTEIN YEBE"/>
    <property type="match status" value="1"/>
</dbReference>
<keyword evidence="2 6" id="KW-1003">Cell membrane</keyword>
<gene>
    <name evidence="9" type="ORF">SAMN02745165_02751</name>
</gene>
<dbReference type="InterPro" id="IPR044035">
    <property type="entry name" value="DUF5698"/>
</dbReference>
<dbReference type="InterPro" id="IPR022930">
    <property type="entry name" value="UPF0316"/>
</dbReference>
<evidence type="ECO:0000256" key="4">
    <source>
        <dbReference type="ARBA" id="ARBA00022989"/>
    </source>
</evidence>
<evidence type="ECO:0000256" key="2">
    <source>
        <dbReference type="ARBA" id="ARBA00022475"/>
    </source>
</evidence>
<evidence type="ECO:0000256" key="5">
    <source>
        <dbReference type="ARBA" id="ARBA00023136"/>
    </source>
</evidence>
<dbReference type="RefSeq" id="WP_072909320.1">
    <property type="nucleotide sequence ID" value="NZ_FQZT01000011.1"/>
</dbReference>
<feature type="transmembrane region" description="Helical" evidence="6">
    <location>
        <begin position="72"/>
        <end position="92"/>
    </location>
</feature>
<dbReference type="Proteomes" id="UP000184171">
    <property type="component" value="Unassembled WGS sequence"/>
</dbReference>
<keyword evidence="10" id="KW-1185">Reference proteome</keyword>
<dbReference type="NCBIfam" id="NF003191">
    <property type="entry name" value="PRK04164.1-2"/>
    <property type="match status" value="1"/>
</dbReference>
<reference evidence="9 10" key="1">
    <citation type="submission" date="2016-11" db="EMBL/GenBank/DDBJ databases">
        <authorList>
            <person name="Jaros S."/>
            <person name="Januszkiewicz K."/>
            <person name="Wedrychowicz H."/>
        </authorList>
    </citation>
    <scope>NUCLEOTIDE SEQUENCE [LARGE SCALE GENOMIC DNA]</scope>
    <source>
        <strain evidence="9 10">DSM 5091</strain>
    </source>
</reference>
<comment type="similarity">
    <text evidence="6">Belongs to the UPF0316 family.</text>
</comment>
<keyword evidence="4 6" id="KW-1133">Transmembrane helix</keyword>
<dbReference type="PANTHER" id="PTHR40060:SF1">
    <property type="entry name" value="UPF0316 PROTEIN YEBE"/>
    <property type="match status" value="1"/>
</dbReference>
<feature type="domain" description="DUF2179" evidence="7">
    <location>
        <begin position="123"/>
        <end position="175"/>
    </location>
</feature>
<dbReference type="EMBL" id="FQZT01000011">
    <property type="protein sequence ID" value="SHJ60899.1"/>
    <property type="molecule type" value="Genomic_DNA"/>
</dbReference>
<feature type="transmembrane region" description="Helical" evidence="6">
    <location>
        <begin position="15"/>
        <end position="38"/>
    </location>
</feature>
<evidence type="ECO:0000256" key="6">
    <source>
        <dbReference type="HAMAP-Rule" id="MF_01515"/>
    </source>
</evidence>
<protein>
    <recommendedName>
        <fullName evidence="6">UPF0316 protein SAMN02745165_02751</fullName>
    </recommendedName>
</protein>
<name>A0A1M6KPK5_MALRU</name>
<evidence type="ECO:0000313" key="9">
    <source>
        <dbReference type="EMBL" id="SHJ60899.1"/>
    </source>
</evidence>
<dbReference type="GO" id="GO:0005886">
    <property type="term" value="C:plasma membrane"/>
    <property type="evidence" value="ECO:0007669"/>
    <property type="project" value="UniProtKB-SubCell"/>
</dbReference>
<dbReference type="HAMAP" id="MF_01515">
    <property type="entry name" value="UPF0316"/>
    <property type="match status" value="1"/>
</dbReference>
<keyword evidence="5 6" id="KW-0472">Membrane</keyword>
<dbReference type="OrthoDB" id="48231at2"/>
<feature type="domain" description="DUF5698" evidence="8">
    <location>
        <begin position="33"/>
        <end position="90"/>
    </location>
</feature>
<comment type="subcellular location">
    <subcellularLocation>
        <location evidence="1 6">Cell membrane</location>
        <topology evidence="1 6">Multi-pass membrane protein</topology>
    </subcellularLocation>
</comment>
<dbReference type="CDD" id="cd16381">
    <property type="entry name" value="YitT_C_like_1"/>
    <property type="match status" value="1"/>
</dbReference>
<evidence type="ECO:0000259" key="7">
    <source>
        <dbReference type="Pfam" id="PF10035"/>
    </source>
</evidence>
<evidence type="ECO:0000256" key="1">
    <source>
        <dbReference type="ARBA" id="ARBA00004651"/>
    </source>
</evidence>
<accession>A0A1M6KPK5</accession>
<evidence type="ECO:0000259" key="8">
    <source>
        <dbReference type="Pfam" id="PF18955"/>
    </source>
</evidence>
<keyword evidence="3 6" id="KW-0812">Transmembrane</keyword>
<proteinExistence type="inferred from homology"/>
<dbReference type="AlphaFoldDB" id="A0A1M6KPK5"/>
<evidence type="ECO:0000256" key="3">
    <source>
        <dbReference type="ARBA" id="ARBA00022692"/>
    </source>
</evidence>
<dbReference type="Pfam" id="PF18955">
    <property type="entry name" value="DUF5698"/>
    <property type="match status" value="1"/>
</dbReference>